<keyword evidence="3" id="KW-0378">Hydrolase</keyword>
<organism evidence="9 10">
    <name type="scientific">Streptomyces flavofungini</name>
    <dbReference type="NCBI Taxonomy" id="68200"/>
    <lineage>
        <taxon>Bacteria</taxon>
        <taxon>Bacillati</taxon>
        <taxon>Actinomycetota</taxon>
        <taxon>Actinomycetes</taxon>
        <taxon>Kitasatosporales</taxon>
        <taxon>Streptomycetaceae</taxon>
        <taxon>Streptomyces</taxon>
    </lineage>
</organism>
<name>A0ABS0X8T3_9ACTN</name>
<dbReference type="Gene3D" id="3.40.710.10">
    <property type="entry name" value="DD-peptidase/beta-lactamase superfamily"/>
    <property type="match status" value="1"/>
</dbReference>
<dbReference type="InterPro" id="IPR018044">
    <property type="entry name" value="Peptidase_S11"/>
</dbReference>
<dbReference type="SUPFAM" id="SSF56601">
    <property type="entry name" value="beta-lactamase/transpeptidase-like"/>
    <property type="match status" value="1"/>
</dbReference>
<comment type="caution">
    <text evidence="9">The sequence shown here is derived from an EMBL/GenBank/DDBJ whole genome shotgun (WGS) entry which is preliminary data.</text>
</comment>
<dbReference type="PRINTS" id="PR00725">
    <property type="entry name" value="DADACBPTASE1"/>
</dbReference>
<evidence type="ECO:0000259" key="8">
    <source>
        <dbReference type="Pfam" id="PF00768"/>
    </source>
</evidence>
<dbReference type="Proteomes" id="UP000634780">
    <property type="component" value="Unassembled WGS sequence"/>
</dbReference>
<dbReference type="InterPro" id="IPR001967">
    <property type="entry name" value="Peptidase_S11_N"/>
</dbReference>
<evidence type="ECO:0000256" key="3">
    <source>
        <dbReference type="ARBA" id="ARBA00022801"/>
    </source>
</evidence>
<keyword evidence="6" id="KW-0961">Cell wall biogenesis/degradation</keyword>
<dbReference type="EMBL" id="JAEKOZ010000011">
    <property type="protein sequence ID" value="MBJ3809389.1"/>
    <property type="molecule type" value="Genomic_DNA"/>
</dbReference>
<dbReference type="GO" id="GO:0004180">
    <property type="term" value="F:carboxypeptidase activity"/>
    <property type="evidence" value="ECO:0007669"/>
    <property type="project" value="UniProtKB-KW"/>
</dbReference>
<protein>
    <submittedName>
        <fullName evidence="9">D-alanyl-D-alanine carboxypeptidase</fullName>
    </submittedName>
</protein>
<comment type="similarity">
    <text evidence="1 7">Belongs to the peptidase S11 family.</text>
</comment>
<keyword evidence="2" id="KW-0732">Signal</keyword>
<evidence type="ECO:0000256" key="4">
    <source>
        <dbReference type="ARBA" id="ARBA00022960"/>
    </source>
</evidence>
<dbReference type="Pfam" id="PF00768">
    <property type="entry name" value="Peptidase_S11"/>
    <property type="match status" value="1"/>
</dbReference>
<keyword evidence="5" id="KW-0573">Peptidoglycan synthesis</keyword>
<sequence length="356" mass="37330">MRSSPRLEAYAGEPRTPGRERWSSVIVRRVRAAGVGRALRKGPHRGKALCGAAAVLVVAGAGGWLALPGGTEGKEGQGDGLVGAVSLPWPDEGQTSIEVQGVGSLGSRGDRRPVPIASVTKVMTAYVILKEHPLAAGEKGPRITVDAAAAQESHSLSESTVQLREGRRHSQRELLELLLLPSGNNVARLLARWDAGSQRAFVAKMNRAAEDLGMTRTTYTGASGFESSTKSTADDQLKLARQAMRQPVLREVVALRSTTVPGVPGTVTNTNRLLEKPGVIGLKTGSSTPAGGNLMWAAEAKSGAGHHLVLGVVLGQRADTTPMEGLEAAIDRSGALIDAVQRRLPGALRADKPVRS</sequence>
<keyword evidence="9" id="KW-0645">Protease</keyword>
<keyword evidence="4" id="KW-0133">Cell shape</keyword>
<reference evidence="9 10" key="1">
    <citation type="submission" date="2020-12" db="EMBL/GenBank/DDBJ databases">
        <title>Streptomyces typhae sp. nov., a novel endophytic actinomycete isolated from the root of cattail pollen (Typha angustifolia L.).</title>
        <authorList>
            <person name="Peng C."/>
            <person name="Liu C."/>
        </authorList>
    </citation>
    <scope>NUCLEOTIDE SEQUENCE [LARGE SCALE GENOMIC DNA]</scope>
    <source>
        <strain evidence="9 10">JCM 4753</strain>
    </source>
</reference>
<gene>
    <name evidence="9" type="ORF">JGB26_20080</name>
</gene>
<dbReference type="PANTHER" id="PTHR21581">
    <property type="entry name" value="D-ALANYL-D-ALANINE CARBOXYPEPTIDASE"/>
    <property type="match status" value="1"/>
</dbReference>
<evidence type="ECO:0000256" key="7">
    <source>
        <dbReference type="RuleBase" id="RU004016"/>
    </source>
</evidence>
<dbReference type="PANTHER" id="PTHR21581:SF33">
    <property type="entry name" value="D-ALANYL-D-ALANINE CARBOXYPEPTIDASE DACB"/>
    <property type="match status" value="1"/>
</dbReference>
<feature type="domain" description="Peptidase S11 D-alanyl-D-alanine carboxypeptidase A N-terminal" evidence="8">
    <location>
        <begin position="111"/>
        <end position="302"/>
    </location>
</feature>
<keyword evidence="9" id="KW-0121">Carboxypeptidase</keyword>
<proteinExistence type="inferred from homology"/>
<evidence type="ECO:0000313" key="9">
    <source>
        <dbReference type="EMBL" id="MBJ3809389.1"/>
    </source>
</evidence>
<accession>A0ABS0X8T3</accession>
<evidence type="ECO:0000256" key="2">
    <source>
        <dbReference type="ARBA" id="ARBA00022729"/>
    </source>
</evidence>
<evidence type="ECO:0000256" key="5">
    <source>
        <dbReference type="ARBA" id="ARBA00022984"/>
    </source>
</evidence>
<evidence type="ECO:0000313" key="10">
    <source>
        <dbReference type="Proteomes" id="UP000634780"/>
    </source>
</evidence>
<keyword evidence="10" id="KW-1185">Reference proteome</keyword>
<evidence type="ECO:0000256" key="1">
    <source>
        <dbReference type="ARBA" id="ARBA00007164"/>
    </source>
</evidence>
<evidence type="ECO:0000256" key="6">
    <source>
        <dbReference type="ARBA" id="ARBA00023316"/>
    </source>
</evidence>
<dbReference type="InterPro" id="IPR012338">
    <property type="entry name" value="Beta-lactam/transpept-like"/>
</dbReference>